<sequence length="556" mass="62148">MSKSSAGPPIRPLPDHLSEFVEDLRVKYGVSSIGVATVRKISEGASGEQWEHAVGGFGTANAQRDPVTPDSLFSIASNSKLITVIALGLLIESEAKLPDGSILRWDSKVSRIFPDLKLQDERVMHMLDLTDLLGMRSGLPGHDTAIGLVSPSELIRIMSHLKLSAEIRQTWQYSNMHYILAAAIIPILTGMPFHDYVQQKIFNPLKKTERWTHGSMRLGIDIEECRRRLDNGQNLDQSVLGEVKRFGRWTEENTLHRAGPGGAIMSLRDMTIWMRELQDPKIIPASLLKKAEHPLSIVTAEPSDPELGVSTYGLGQMVYTYRGYRITGHSGGLPGQNTLMLRLDDGYAIMVATNEVWARLPILNDVIYRYIDDHLGLKPLDWTKRAFERLVRNTRRDLVVPKDPVPPLSSERIKGRYTNLAYADLVLSVLPLDTAEDTPFHVDSKLFLNLFPHIKGTRYGSPMSKVFVDFIGFIPISDNVYHWVCLTTRPILDANGEESVQRGVVDYEVGTAIFTEDGLGMFGNFWGAGPDVPVTQADVGMEEVKRSAEVFFERSR</sequence>
<dbReference type="InParanoid" id="A0A1Y1UF75"/>
<accession>A0A1Y1UF75</accession>
<feature type="domain" description="Beta-lactamase-related" evidence="2">
    <location>
        <begin position="47"/>
        <end position="355"/>
    </location>
</feature>
<dbReference type="Pfam" id="PF00144">
    <property type="entry name" value="Beta-lactamase"/>
    <property type="match status" value="1"/>
</dbReference>
<dbReference type="InterPro" id="IPR012338">
    <property type="entry name" value="Beta-lactam/transpept-like"/>
</dbReference>
<keyword evidence="4" id="KW-1185">Reference proteome</keyword>
<protein>
    <submittedName>
        <fullName evidence="3">Beta-lactamase/transpeptidase-like protein</fullName>
    </submittedName>
</protein>
<dbReference type="Gene3D" id="3.40.710.10">
    <property type="entry name" value="DD-peptidase/beta-lactamase superfamily"/>
    <property type="match status" value="1"/>
</dbReference>
<comment type="similarity">
    <text evidence="1">Belongs to the peptidase S12 family.</text>
</comment>
<evidence type="ECO:0000256" key="1">
    <source>
        <dbReference type="ARBA" id="ARBA00038215"/>
    </source>
</evidence>
<dbReference type="Proteomes" id="UP000193218">
    <property type="component" value="Unassembled WGS sequence"/>
</dbReference>
<dbReference type="STRING" id="4999.A0A1Y1UF75"/>
<organism evidence="3 4">
    <name type="scientific">Kockovaella imperatae</name>
    <dbReference type="NCBI Taxonomy" id="4999"/>
    <lineage>
        <taxon>Eukaryota</taxon>
        <taxon>Fungi</taxon>
        <taxon>Dikarya</taxon>
        <taxon>Basidiomycota</taxon>
        <taxon>Agaricomycotina</taxon>
        <taxon>Tremellomycetes</taxon>
        <taxon>Tremellales</taxon>
        <taxon>Cuniculitremaceae</taxon>
        <taxon>Kockovaella</taxon>
    </lineage>
</organism>
<comment type="caution">
    <text evidence="3">The sequence shown here is derived from an EMBL/GenBank/DDBJ whole genome shotgun (WGS) entry which is preliminary data.</text>
</comment>
<dbReference type="RefSeq" id="XP_021870737.1">
    <property type="nucleotide sequence ID" value="XM_022018282.1"/>
</dbReference>
<gene>
    <name evidence="3" type="ORF">BD324DRAFT_651154</name>
</gene>
<proteinExistence type="inferred from homology"/>
<reference evidence="3 4" key="1">
    <citation type="submission" date="2017-03" db="EMBL/GenBank/DDBJ databases">
        <title>Widespread Adenine N6-methylation of Active Genes in Fungi.</title>
        <authorList>
            <consortium name="DOE Joint Genome Institute"/>
            <person name="Mondo S.J."/>
            <person name="Dannebaum R.O."/>
            <person name="Kuo R.C."/>
            <person name="Louie K.B."/>
            <person name="Bewick A.J."/>
            <person name="Labutti K."/>
            <person name="Haridas S."/>
            <person name="Kuo A."/>
            <person name="Salamov A."/>
            <person name="Ahrendt S.R."/>
            <person name="Lau R."/>
            <person name="Bowen B.P."/>
            <person name="Lipzen A."/>
            <person name="Sullivan W."/>
            <person name="Andreopoulos W.B."/>
            <person name="Clum A."/>
            <person name="Lindquist E."/>
            <person name="Daum C."/>
            <person name="Northen T.R."/>
            <person name="Ramamoorthy G."/>
            <person name="Schmitz R.J."/>
            <person name="Gryganskyi A."/>
            <person name="Culley D."/>
            <person name="Magnuson J."/>
            <person name="James T.Y."/>
            <person name="O'Malley M.A."/>
            <person name="Stajich J.E."/>
            <person name="Spatafora J.W."/>
            <person name="Visel A."/>
            <person name="Grigoriev I.V."/>
        </authorList>
    </citation>
    <scope>NUCLEOTIDE SEQUENCE [LARGE SCALE GENOMIC DNA]</scope>
    <source>
        <strain evidence="3 4">NRRL Y-17943</strain>
    </source>
</reference>
<dbReference type="InterPro" id="IPR050491">
    <property type="entry name" value="AmpC-like"/>
</dbReference>
<dbReference type="PANTHER" id="PTHR46825:SF15">
    <property type="entry name" value="BETA-LACTAMASE-RELATED DOMAIN-CONTAINING PROTEIN"/>
    <property type="match status" value="1"/>
</dbReference>
<dbReference type="PANTHER" id="PTHR46825">
    <property type="entry name" value="D-ALANYL-D-ALANINE-CARBOXYPEPTIDASE/ENDOPEPTIDASE AMPH"/>
    <property type="match status" value="1"/>
</dbReference>
<evidence type="ECO:0000313" key="3">
    <source>
        <dbReference type="EMBL" id="ORX36668.1"/>
    </source>
</evidence>
<name>A0A1Y1UF75_9TREE</name>
<dbReference type="SUPFAM" id="SSF56601">
    <property type="entry name" value="beta-lactamase/transpeptidase-like"/>
    <property type="match status" value="1"/>
</dbReference>
<evidence type="ECO:0000259" key="2">
    <source>
        <dbReference type="Pfam" id="PF00144"/>
    </source>
</evidence>
<dbReference type="GeneID" id="33560091"/>
<dbReference type="EMBL" id="NBSH01000007">
    <property type="protein sequence ID" value="ORX36668.1"/>
    <property type="molecule type" value="Genomic_DNA"/>
</dbReference>
<dbReference type="InterPro" id="IPR001466">
    <property type="entry name" value="Beta-lactam-related"/>
</dbReference>
<dbReference type="AlphaFoldDB" id="A0A1Y1UF75"/>
<dbReference type="OrthoDB" id="5946976at2759"/>
<evidence type="ECO:0000313" key="4">
    <source>
        <dbReference type="Proteomes" id="UP000193218"/>
    </source>
</evidence>